<dbReference type="AlphaFoldDB" id="A0AAJ7BIA5"/>
<dbReference type="RefSeq" id="XP_015586645.1">
    <property type="nucleotide sequence ID" value="XM_015731159.2"/>
</dbReference>
<sequence length="174" mass="20332">MALTLVRKAAKCFHHSQYTKVLSTRFYSLYEPDYLELLKPKIPIYTDLHVQIKSFAFPVLESYQAYINTIAEHMDIDVEDSFAVPPKKLKIQRLKPKSDVVDSEYLLNEYERSFHLSNVSATKYPIFLRILQATLPEGVKLHVEFWNPLIDQKRYVPDKQLLDLKSELGELKGK</sequence>
<proteinExistence type="predicted"/>
<name>A0AAJ7BIA5_CEPCN</name>
<dbReference type="SUPFAM" id="SSF54999">
    <property type="entry name" value="Ribosomal protein S10"/>
    <property type="match status" value="1"/>
</dbReference>
<dbReference type="InterPro" id="IPR027487">
    <property type="entry name" value="Ribosomal_mL48"/>
</dbReference>
<evidence type="ECO:0000256" key="1">
    <source>
        <dbReference type="ARBA" id="ARBA00022980"/>
    </source>
</evidence>
<dbReference type="GeneID" id="107263682"/>
<dbReference type="SMART" id="SM01403">
    <property type="entry name" value="Ribosomal_S10"/>
    <property type="match status" value="1"/>
</dbReference>
<keyword evidence="4" id="KW-1185">Reference proteome</keyword>
<gene>
    <name evidence="5" type="primary">LOC107263682</name>
</gene>
<keyword evidence="2" id="KW-0687">Ribonucleoprotein</keyword>
<dbReference type="CTD" id="51642"/>
<dbReference type="InterPro" id="IPR027486">
    <property type="entry name" value="Ribosomal_uS10_dom"/>
</dbReference>
<dbReference type="PANTHER" id="PTHR13473:SF0">
    <property type="entry name" value="LARGE RIBOSOMAL SUBUNIT PROTEIN ML48"/>
    <property type="match status" value="1"/>
</dbReference>
<evidence type="ECO:0000259" key="3">
    <source>
        <dbReference type="SMART" id="SM01403"/>
    </source>
</evidence>
<dbReference type="GO" id="GO:0005761">
    <property type="term" value="C:mitochondrial ribosome"/>
    <property type="evidence" value="ECO:0007669"/>
    <property type="project" value="InterPro"/>
</dbReference>
<evidence type="ECO:0000313" key="4">
    <source>
        <dbReference type="Proteomes" id="UP000694920"/>
    </source>
</evidence>
<dbReference type="InterPro" id="IPR036838">
    <property type="entry name" value="Ribosomal_uS10_dom_sf"/>
</dbReference>
<accession>A0AAJ7BIA5</accession>
<protein>
    <submittedName>
        <fullName evidence="5">39S ribosomal protein L48, mitochondrial isoform X1</fullName>
    </submittedName>
</protein>
<dbReference type="Gene3D" id="3.30.70.600">
    <property type="entry name" value="Ribosomal protein S10 domain"/>
    <property type="match status" value="1"/>
</dbReference>
<reference evidence="5" key="1">
    <citation type="submission" date="2025-08" db="UniProtKB">
        <authorList>
            <consortium name="RefSeq"/>
        </authorList>
    </citation>
    <scope>IDENTIFICATION</scope>
</reference>
<dbReference type="Proteomes" id="UP000694920">
    <property type="component" value="Unplaced"/>
</dbReference>
<feature type="domain" description="Small ribosomal subunit protein uS10" evidence="3">
    <location>
        <begin position="49"/>
        <end position="144"/>
    </location>
</feature>
<keyword evidence="1 5" id="KW-0689">Ribosomal protein</keyword>
<dbReference type="KEGG" id="ccin:107263682"/>
<evidence type="ECO:0000313" key="5">
    <source>
        <dbReference type="RefSeq" id="XP_015586645.1"/>
    </source>
</evidence>
<organism evidence="4 5">
    <name type="scientific">Cephus cinctus</name>
    <name type="common">Wheat stem sawfly</name>
    <dbReference type="NCBI Taxonomy" id="211228"/>
    <lineage>
        <taxon>Eukaryota</taxon>
        <taxon>Metazoa</taxon>
        <taxon>Ecdysozoa</taxon>
        <taxon>Arthropoda</taxon>
        <taxon>Hexapoda</taxon>
        <taxon>Insecta</taxon>
        <taxon>Pterygota</taxon>
        <taxon>Neoptera</taxon>
        <taxon>Endopterygota</taxon>
        <taxon>Hymenoptera</taxon>
        <taxon>Cephoidea</taxon>
        <taxon>Cephidae</taxon>
        <taxon>Cephus</taxon>
    </lineage>
</organism>
<dbReference type="PANTHER" id="PTHR13473">
    <property type="entry name" value="MITOCHONDRIAL RIBOSOMAL PROTEIN L48"/>
    <property type="match status" value="1"/>
</dbReference>
<evidence type="ECO:0000256" key="2">
    <source>
        <dbReference type="ARBA" id="ARBA00023274"/>
    </source>
</evidence>
<dbReference type="Pfam" id="PF00338">
    <property type="entry name" value="Ribosomal_S10"/>
    <property type="match status" value="1"/>
</dbReference>
<dbReference type="GO" id="GO:1990904">
    <property type="term" value="C:ribonucleoprotein complex"/>
    <property type="evidence" value="ECO:0007669"/>
    <property type="project" value="UniProtKB-KW"/>
</dbReference>